<evidence type="ECO:0000313" key="2">
    <source>
        <dbReference type="Proteomes" id="UP000188532"/>
    </source>
</evidence>
<dbReference type="AlphaFoldDB" id="A0A1V3XCZ3"/>
<comment type="caution">
    <text evidence="1">The sequence shown here is derived from an EMBL/GenBank/DDBJ whole genome shotgun (WGS) entry which is preliminary data.</text>
</comment>
<dbReference type="EMBL" id="MVBN01000003">
    <property type="protein sequence ID" value="OOK77037.1"/>
    <property type="molecule type" value="Genomic_DNA"/>
</dbReference>
<gene>
    <name evidence="1" type="ORF">BZL29_3530</name>
</gene>
<organism evidence="1 2">
    <name type="scientific">Mycobacterium kansasii</name>
    <dbReference type="NCBI Taxonomy" id="1768"/>
    <lineage>
        <taxon>Bacteria</taxon>
        <taxon>Bacillati</taxon>
        <taxon>Actinomycetota</taxon>
        <taxon>Actinomycetes</taxon>
        <taxon>Mycobacteriales</taxon>
        <taxon>Mycobacteriaceae</taxon>
        <taxon>Mycobacterium</taxon>
    </lineage>
</organism>
<reference evidence="1 2" key="1">
    <citation type="submission" date="2017-02" db="EMBL/GenBank/DDBJ databases">
        <title>Complete genome sequences of Mycobacterium kansasii strains isolated from rhesus macaques.</title>
        <authorList>
            <person name="Panda A."/>
            <person name="Nagaraj S."/>
            <person name="Zhao X."/>
            <person name="Tettelin H."/>
            <person name="Detolla L.J."/>
        </authorList>
    </citation>
    <scope>NUCLEOTIDE SEQUENCE [LARGE SCALE GENOMIC DNA]</scope>
    <source>
        <strain evidence="1 2">11-3469</strain>
    </source>
</reference>
<proteinExistence type="predicted"/>
<dbReference type="Proteomes" id="UP000188532">
    <property type="component" value="Unassembled WGS sequence"/>
</dbReference>
<name>A0A1V3XCZ3_MYCKA</name>
<sequence length="141" mass="15464">MNAPTLPERLPAAVAGIDPRGWLVFAAPLPAELQRAEDATADADRRRWPHATDGGWCASLWAGAVDPDDMVRARRLVGGLMKTPGVRRFWAFARPATPTERLLLETLGFAAPTDELLVTVVDFPSVGVRSRRWPQLEAENP</sequence>
<dbReference type="RefSeq" id="WP_036394144.1">
    <property type="nucleotide sequence ID" value="NZ_CP019883.1"/>
</dbReference>
<protein>
    <submittedName>
        <fullName evidence="1">Uncharacterized protein</fullName>
    </submittedName>
</protein>
<dbReference type="STRING" id="1768.B1T50_28750"/>
<evidence type="ECO:0000313" key="1">
    <source>
        <dbReference type="EMBL" id="OOK77037.1"/>
    </source>
</evidence>
<accession>A0A1V3XCZ3</accession>